<organism evidence="2 3">
    <name type="scientific">Tunturiibacter lichenicola</name>
    <dbReference type="NCBI Taxonomy" id="2051959"/>
    <lineage>
        <taxon>Bacteria</taxon>
        <taxon>Pseudomonadati</taxon>
        <taxon>Acidobacteriota</taxon>
        <taxon>Terriglobia</taxon>
        <taxon>Terriglobales</taxon>
        <taxon>Acidobacteriaceae</taxon>
        <taxon>Tunturiibacter</taxon>
    </lineage>
</organism>
<dbReference type="SMART" id="SM00867">
    <property type="entry name" value="YceI"/>
    <property type="match status" value="1"/>
</dbReference>
<sequence>METTNTVLVRYVIDARASRFTVQAFATGLLSAVGHNPTIGVRNFSGSVSFSPEALRGSELRLNIKANSLSVQYDISDKDSREIERIMNEQVLETAKYPEIVYEAPILSIARMGESLYTAALDGSLTLHGVTRRQPVTARVAVFGTMLRASGDFTLKQTDYEIKPISVVGGAIKLKDELKFSFEMVAREQE</sequence>
<protein>
    <submittedName>
        <fullName evidence="2">Polyisoprenoid-binding protein YceI</fullName>
    </submittedName>
</protein>
<feature type="domain" description="Lipid/polyisoprenoid-binding YceI-like" evidence="1">
    <location>
        <begin position="10"/>
        <end position="187"/>
    </location>
</feature>
<reference evidence="2 3" key="1">
    <citation type="submission" date="2020-08" db="EMBL/GenBank/DDBJ databases">
        <title>Genomic Encyclopedia of Type Strains, Phase IV (KMG-V): Genome sequencing to study the core and pangenomes of soil and plant-associated prokaryotes.</title>
        <authorList>
            <person name="Whitman W."/>
        </authorList>
    </citation>
    <scope>NUCLEOTIDE SEQUENCE [LARGE SCALE GENOMIC DNA]</scope>
    <source>
        <strain evidence="2 3">M8US30</strain>
    </source>
</reference>
<comment type="caution">
    <text evidence="2">The sequence shown here is derived from an EMBL/GenBank/DDBJ whole genome shotgun (WGS) entry which is preliminary data.</text>
</comment>
<evidence type="ECO:0000313" key="2">
    <source>
        <dbReference type="EMBL" id="MBB5342394.1"/>
    </source>
</evidence>
<dbReference type="SUPFAM" id="SSF101874">
    <property type="entry name" value="YceI-like"/>
    <property type="match status" value="1"/>
</dbReference>
<dbReference type="Pfam" id="PF04264">
    <property type="entry name" value="YceI"/>
    <property type="match status" value="1"/>
</dbReference>
<dbReference type="AlphaFoldDB" id="A0A7W8N1X0"/>
<name>A0A7W8N1X0_9BACT</name>
<dbReference type="PANTHER" id="PTHR34406">
    <property type="entry name" value="PROTEIN YCEI"/>
    <property type="match status" value="1"/>
</dbReference>
<dbReference type="PANTHER" id="PTHR34406:SF1">
    <property type="entry name" value="PROTEIN YCEI"/>
    <property type="match status" value="1"/>
</dbReference>
<evidence type="ECO:0000259" key="1">
    <source>
        <dbReference type="SMART" id="SM00867"/>
    </source>
</evidence>
<evidence type="ECO:0000313" key="3">
    <source>
        <dbReference type="Proteomes" id="UP000569092"/>
    </source>
</evidence>
<dbReference type="Proteomes" id="UP000569092">
    <property type="component" value="Unassembled WGS sequence"/>
</dbReference>
<dbReference type="InterPro" id="IPR007372">
    <property type="entry name" value="Lipid/polyisoprenoid-bd_YceI"/>
</dbReference>
<proteinExistence type="predicted"/>
<gene>
    <name evidence="2" type="ORF">HDF10_000344</name>
</gene>
<dbReference type="InterPro" id="IPR036761">
    <property type="entry name" value="TTHA0802/YceI-like_sf"/>
</dbReference>
<accession>A0A7W8N1X0</accession>
<dbReference type="Gene3D" id="2.40.128.110">
    <property type="entry name" value="Lipid/polyisoprenoid-binding, YceI-like"/>
    <property type="match status" value="1"/>
</dbReference>
<dbReference type="EMBL" id="JACHDZ010000001">
    <property type="protein sequence ID" value="MBB5342394.1"/>
    <property type="molecule type" value="Genomic_DNA"/>
</dbReference>